<feature type="transmembrane region" description="Helical" evidence="8">
    <location>
        <begin position="113"/>
        <end position="133"/>
    </location>
</feature>
<dbReference type="GO" id="GO:0001508">
    <property type="term" value="P:action potential"/>
    <property type="evidence" value="ECO:0007669"/>
    <property type="project" value="TreeGrafter"/>
</dbReference>
<comment type="caution">
    <text evidence="10">The sequence shown here is derived from an EMBL/GenBank/DDBJ whole genome shotgun (WGS) entry which is preliminary data.</text>
</comment>
<dbReference type="EMBL" id="JAGEOJ010000032">
    <property type="protein sequence ID" value="MBO2455130.1"/>
    <property type="molecule type" value="Genomic_DNA"/>
</dbReference>
<proteinExistence type="predicted"/>
<dbReference type="PANTHER" id="PTHR11537">
    <property type="entry name" value="VOLTAGE-GATED POTASSIUM CHANNEL"/>
    <property type="match status" value="1"/>
</dbReference>
<keyword evidence="5" id="KW-0406">Ion transport</keyword>
<keyword evidence="11" id="KW-1185">Reference proteome</keyword>
<evidence type="ECO:0000256" key="3">
    <source>
        <dbReference type="ARBA" id="ARBA00022692"/>
    </source>
</evidence>
<name>A0A939PM31_9ACTN</name>
<keyword evidence="2" id="KW-0813">Transport</keyword>
<evidence type="ECO:0000259" key="9">
    <source>
        <dbReference type="Pfam" id="PF07885"/>
    </source>
</evidence>
<accession>A0A939PM31</accession>
<dbReference type="PANTHER" id="PTHR11537:SF254">
    <property type="entry name" value="POTASSIUM VOLTAGE-GATED CHANNEL PROTEIN SHAB"/>
    <property type="match status" value="1"/>
</dbReference>
<feature type="domain" description="Potassium channel" evidence="9">
    <location>
        <begin position="128"/>
        <end position="200"/>
    </location>
</feature>
<dbReference type="Gene3D" id="1.20.5.110">
    <property type="match status" value="1"/>
</dbReference>
<dbReference type="AlphaFoldDB" id="A0A939PM31"/>
<dbReference type="Gene3D" id="1.20.120.350">
    <property type="entry name" value="Voltage-gated potassium channels. Chain C"/>
    <property type="match status" value="1"/>
</dbReference>
<gene>
    <name evidence="10" type="ORF">J4573_49150</name>
</gene>
<evidence type="ECO:0000256" key="5">
    <source>
        <dbReference type="ARBA" id="ARBA00023065"/>
    </source>
</evidence>
<keyword evidence="7 10" id="KW-0407">Ion channel</keyword>
<feature type="transmembrane region" description="Helical" evidence="8">
    <location>
        <begin position="175"/>
        <end position="199"/>
    </location>
</feature>
<dbReference type="InterPro" id="IPR027359">
    <property type="entry name" value="Volt_channel_dom_sf"/>
</dbReference>
<dbReference type="Pfam" id="PF07885">
    <property type="entry name" value="Ion_trans_2"/>
    <property type="match status" value="1"/>
</dbReference>
<evidence type="ECO:0000313" key="11">
    <source>
        <dbReference type="Proteomes" id="UP000669179"/>
    </source>
</evidence>
<evidence type="ECO:0000256" key="7">
    <source>
        <dbReference type="ARBA" id="ARBA00023303"/>
    </source>
</evidence>
<dbReference type="Gene3D" id="1.10.287.70">
    <property type="match status" value="1"/>
</dbReference>
<dbReference type="Proteomes" id="UP000669179">
    <property type="component" value="Unassembled WGS sequence"/>
</dbReference>
<reference evidence="10" key="1">
    <citation type="submission" date="2021-03" db="EMBL/GenBank/DDBJ databases">
        <authorList>
            <person name="Kanchanasin P."/>
            <person name="Saeng-In P."/>
            <person name="Phongsopitanun W."/>
            <person name="Yuki M."/>
            <person name="Kudo T."/>
            <person name="Ohkuma M."/>
            <person name="Tanasupawat S."/>
        </authorList>
    </citation>
    <scope>NUCLEOTIDE SEQUENCE</scope>
    <source>
        <strain evidence="10">GKU 128</strain>
    </source>
</reference>
<evidence type="ECO:0000256" key="8">
    <source>
        <dbReference type="SAM" id="Phobius"/>
    </source>
</evidence>
<dbReference type="SUPFAM" id="SSF81324">
    <property type="entry name" value="Voltage-gated potassium channels"/>
    <property type="match status" value="1"/>
</dbReference>
<evidence type="ECO:0000256" key="2">
    <source>
        <dbReference type="ARBA" id="ARBA00022448"/>
    </source>
</evidence>
<evidence type="ECO:0000256" key="4">
    <source>
        <dbReference type="ARBA" id="ARBA00022989"/>
    </source>
</evidence>
<evidence type="ECO:0000256" key="6">
    <source>
        <dbReference type="ARBA" id="ARBA00023136"/>
    </source>
</evidence>
<feature type="transmembrane region" description="Helical" evidence="8">
    <location>
        <begin position="42"/>
        <end position="63"/>
    </location>
</feature>
<keyword evidence="3 8" id="KW-0812">Transmembrane</keyword>
<keyword evidence="6 8" id="KW-0472">Membrane</keyword>
<feature type="transmembrane region" description="Helical" evidence="8">
    <location>
        <begin position="12"/>
        <end position="30"/>
    </location>
</feature>
<dbReference type="GO" id="GO:0005249">
    <property type="term" value="F:voltage-gated potassium channel activity"/>
    <property type="evidence" value="ECO:0007669"/>
    <property type="project" value="InterPro"/>
</dbReference>
<sequence>MTIERWERTTEVPLLVAALLFLAAYAVPILQPGLGRGERWMWMLVTLATWVVFLVDYVVRLHLAPDSWAYARKNLLDVLVLLLPLLRPLKLVRTLRTFSFLHGRQRLGLEGRAMVYAGSATVLLGLTASLAVLSVERGAHGSNIATFGDAVWWACVTVTGTGYGDLFPVTARGRAIGIGLMFGGLGLLGVVTASFASWFMTRFKRGDEG</sequence>
<dbReference type="InterPro" id="IPR013099">
    <property type="entry name" value="K_chnl_dom"/>
</dbReference>
<evidence type="ECO:0000313" key="10">
    <source>
        <dbReference type="EMBL" id="MBO2455130.1"/>
    </source>
</evidence>
<keyword evidence="4 8" id="KW-1133">Transmembrane helix</keyword>
<evidence type="ECO:0000256" key="1">
    <source>
        <dbReference type="ARBA" id="ARBA00004141"/>
    </source>
</evidence>
<organism evidence="10 11">
    <name type="scientific">Actinomadura barringtoniae</name>
    <dbReference type="NCBI Taxonomy" id="1427535"/>
    <lineage>
        <taxon>Bacteria</taxon>
        <taxon>Bacillati</taxon>
        <taxon>Actinomycetota</taxon>
        <taxon>Actinomycetes</taxon>
        <taxon>Streptosporangiales</taxon>
        <taxon>Thermomonosporaceae</taxon>
        <taxon>Actinomadura</taxon>
    </lineage>
</organism>
<dbReference type="GO" id="GO:0008076">
    <property type="term" value="C:voltage-gated potassium channel complex"/>
    <property type="evidence" value="ECO:0007669"/>
    <property type="project" value="InterPro"/>
</dbReference>
<dbReference type="InterPro" id="IPR028325">
    <property type="entry name" value="VG_K_chnl"/>
</dbReference>
<protein>
    <submittedName>
        <fullName evidence="10">Two pore domain potassium channel family protein</fullName>
    </submittedName>
</protein>
<comment type="subcellular location">
    <subcellularLocation>
        <location evidence="1">Membrane</location>
        <topology evidence="1">Multi-pass membrane protein</topology>
    </subcellularLocation>
</comment>
<dbReference type="RefSeq" id="WP_208263352.1">
    <property type="nucleotide sequence ID" value="NZ_JAGEOJ010000032.1"/>
</dbReference>